<organism evidence="3 4">
    <name type="scientific">Rosa chinensis</name>
    <name type="common">China rose</name>
    <dbReference type="NCBI Taxonomy" id="74649"/>
    <lineage>
        <taxon>Eukaryota</taxon>
        <taxon>Viridiplantae</taxon>
        <taxon>Streptophyta</taxon>
        <taxon>Embryophyta</taxon>
        <taxon>Tracheophyta</taxon>
        <taxon>Spermatophyta</taxon>
        <taxon>Magnoliopsida</taxon>
        <taxon>eudicotyledons</taxon>
        <taxon>Gunneridae</taxon>
        <taxon>Pentapetalae</taxon>
        <taxon>rosids</taxon>
        <taxon>fabids</taxon>
        <taxon>Rosales</taxon>
        <taxon>Rosaceae</taxon>
        <taxon>Rosoideae</taxon>
        <taxon>Rosoideae incertae sedis</taxon>
        <taxon>Rosa</taxon>
    </lineage>
</organism>
<keyword evidence="1" id="KW-0677">Repeat</keyword>
<evidence type="ECO:0000313" key="3">
    <source>
        <dbReference type="EMBL" id="PRQ56908.1"/>
    </source>
</evidence>
<evidence type="ECO:0000259" key="2">
    <source>
        <dbReference type="Pfam" id="PF23598"/>
    </source>
</evidence>
<reference evidence="3 4" key="1">
    <citation type="journal article" date="2018" name="Nat. Genet.">
        <title>The Rosa genome provides new insights in the design of modern roses.</title>
        <authorList>
            <person name="Bendahmane M."/>
        </authorList>
    </citation>
    <scope>NUCLEOTIDE SEQUENCE [LARGE SCALE GENOMIC DNA]</scope>
    <source>
        <strain evidence="4">cv. Old Blush</strain>
    </source>
</reference>
<dbReference type="PANTHER" id="PTHR47186">
    <property type="entry name" value="LEUCINE-RICH REPEAT-CONTAINING PROTEIN 57"/>
    <property type="match status" value="1"/>
</dbReference>
<dbReference type="InterPro" id="IPR032675">
    <property type="entry name" value="LRR_dom_sf"/>
</dbReference>
<dbReference type="EMBL" id="PDCK01000039">
    <property type="protein sequence ID" value="PRQ56908.1"/>
    <property type="molecule type" value="Genomic_DNA"/>
</dbReference>
<feature type="domain" description="Disease resistance R13L4/SHOC-2-like LRR" evidence="2">
    <location>
        <begin position="85"/>
        <end position="213"/>
    </location>
</feature>
<dbReference type="Gene3D" id="3.80.10.10">
    <property type="entry name" value="Ribonuclease Inhibitor"/>
    <property type="match status" value="1"/>
</dbReference>
<comment type="caution">
    <text evidence="3">The sequence shown here is derived from an EMBL/GenBank/DDBJ whole genome shotgun (WGS) entry which is preliminary data.</text>
</comment>
<protein>
    <submittedName>
        <fullName evidence="3">Putative leucine-rich repeat domain, L domain-containing protein</fullName>
    </submittedName>
</protein>
<dbReference type="OMA" id="WINDARH"/>
<evidence type="ECO:0000256" key="1">
    <source>
        <dbReference type="ARBA" id="ARBA00022737"/>
    </source>
</evidence>
<sequence length="385" mass="44087">MHDLINDLASFVFVEFCFRWEGSNSPNSLSKTSHFSDMPEYHYHDEADSVEIFEALQQDKCLRTFLLLEPRCLLNLNKGRCDILPKSQCLRVLNLYKYNIKELPDTINDLRRLRYLDLSWTPIKKLPDTICTLYNLQVLLLSNCRGLTELPANLGRLINLSHLDITETKLKKMPPQMGKLKDLQMLPEFVLDKHNAGENLAELKKLEKLRGRLCISGLVHSSGLEAYILRNKKFLKELVLDWRGRDLSEKGNNIVEEREVLEKLQPHLNLERLTIKGYGGKMFPGSEFYYGDGNTSTCVRKPFRCLQSLKFYSMSGWQEWSYVGGDYNEGGVFPNLVRLEVSGCPNLTGRLASEILTSLVCVSVSYCPEFECIPEGGFPSKVKIT</sequence>
<evidence type="ECO:0000313" key="4">
    <source>
        <dbReference type="Proteomes" id="UP000238479"/>
    </source>
</evidence>
<keyword evidence="4" id="KW-1185">Reference proteome</keyword>
<name>A0A2P6SE07_ROSCH</name>
<dbReference type="SUPFAM" id="SSF52058">
    <property type="entry name" value="L domain-like"/>
    <property type="match status" value="1"/>
</dbReference>
<dbReference type="Gramene" id="PRQ56908">
    <property type="protein sequence ID" value="PRQ56908"/>
    <property type="gene ID" value="RchiOBHm_Chr1g0342461"/>
</dbReference>
<dbReference type="AlphaFoldDB" id="A0A2P6SE07"/>
<dbReference type="STRING" id="74649.A0A2P6SE07"/>
<gene>
    <name evidence="3" type="ORF">RchiOBHm_Chr1g0342461</name>
</gene>
<dbReference type="PANTHER" id="PTHR47186:SF18">
    <property type="entry name" value="RX N-TERMINAL DOMAIN-CONTAINING PROTEIN"/>
    <property type="match status" value="1"/>
</dbReference>
<dbReference type="Pfam" id="PF23598">
    <property type="entry name" value="LRR_14"/>
    <property type="match status" value="1"/>
</dbReference>
<proteinExistence type="predicted"/>
<dbReference type="Proteomes" id="UP000238479">
    <property type="component" value="Chromosome 1"/>
</dbReference>
<accession>A0A2P6SE07</accession>
<dbReference type="InterPro" id="IPR055414">
    <property type="entry name" value="LRR_R13L4/SHOC2-like"/>
</dbReference>